<dbReference type="PANTHER" id="PTHR31210:SF96">
    <property type="entry name" value="OS06G0731900 PROTEIN"/>
    <property type="match status" value="1"/>
</dbReference>
<keyword evidence="2" id="KW-1185">Reference proteome</keyword>
<dbReference type="EMBL" id="BQKI01000097">
    <property type="protein sequence ID" value="GJN39429.1"/>
    <property type="molecule type" value="Genomic_DNA"/>
</dbReference>
<dbReference type="InterPro" id="IPR007877">
    <property type="entry name" value="DUF707"/>
</dbReference>
<sequence>MKKPRRCGVVAAVVALVLLACLQIQYHHLKVVVFLVTSYCSSPHCSTPRRRHYIYLYIYAQSLESFQVDLGKAGFASGTTQDNRWGTRRIATGTRGLPRGILQPHSDMDLRPLYSAAATHNHNTEAPSLASLLPLHPPPLYAQNKNNDRNALLAMAVGISQIKNVDTMARKFLNENYAVMLFHYDGNVDGWHHLEWSHKAIHILAHNQTKWWFAKRFLHPDVMSIYDFIFLWDEDLGVHNFNPRRYLDIMVSEGLEITQPALDPDLSTDIHHRITIRNKMTKVHRRIYDNRPSKNCSDESKGPPCTGWVEGMAPVFSRAAWKCVWHLIQNDLIHGWGLDMKLGYCAQGDRTEKVGVIDSEYVIHQGIPSLGGPSLSSKTPRRSLDLRTHIRRQSSAELEKFKERWNRAVKEDDEWRDPFES</sequence>
<protein>
    <recommendedName>
        <fullName evidence="3">Lysine ketoglutarate reductase trans-splicing-like protein</fullName>
    </recommendedName>
</protein>
<name>A0AAV5FUT4_ELECO</name>
<dbReference type="Pfam" id="PF05212">
    <property type="entry name" value="DUF707"/>
    <property type="match status" value="1"/>
</dbReference>
<evidence type="ECO:0000313" key="2">
    <source>
        <dbReference type="Proteomes" id="UP001054889"/>
    </source>
</evidence>
<accession>A0AAV5FUT4</accession>
<dbReference type="PROSITE" id="PS51257">
    <property type="entry name" value="PROKAR_LIPOPROTEIN"/>
    <property type="match status" value="1"/>
</dbReference>
<evidence type="ECO:0008006" key="3">
    <source>
        <dbReference type="Google" id="ProtNLM"/>
    </source>
</evidence>
<dbReference type="AlphaFoldDB" id="A0AAV5FUT4"/>
<proteinExistence type="predicted"/>
<reference evidence="1" key="1">
    <citation type="journal article" date="2018" name="DNA Res.">
        <title>Multiple hybrid de novo genome assembly of finger millet, an orphan allotetraploid crop.</title>
        <authorList>
            <person name="Hatakeyama M."/>
            <person name="Aluri S."/>
            <person name="Balachadran M.T."/>
            <person name="Sivarajan S.R."/>
            <person name="Patrignani A."/>
            <person name="Gruter S."/>
            <person name="Poveda L."/>
            <person name="Shimizu-Inatsugi R."/>
            <person name="Baeten J."/>
            <person name="Francoijs K.J."/>
            <person name="Nataraja K.N."/>
            <person name="Reddy Y.A.N."/>
            <person name="Phadnis S."/>
            <person name="Ravikumar R.L."/>
            <person name="Schlapbach R."/>
            <person name="Sreeman S.M."/>
            <person name="Shimizu K.K."/>
        </authorList>
    </citation>
    <scope>NUCLEOTIDE SEQUENCE</scope>
</reference>
<dbReference type="PANTHER" id="PTHR31210">
    <property type="entry name" value="OS06G0731900 PROTEIN"/>
    <property type="match status" value="1"/>
</dbReference>
<gene>
    <name evidence="1" type="primary">gb28547</name>
    <name evidence="1" type="ORF">PR202_gb28547</name>
</gene>
<reference evidence="1" key="2">
    <citation type="submission" date="2021-12" db="EMBL/GenBank/DDBJ databases">
        <title>Resequencing data analysis of finger millet.</title>
        <authorList>
            <person name="Hatakeyama M."/>
            <person name="Aluri S."/>
            <person name="Balachadran M.T."/>
            <person name="Sivarajan S.R."/>
            <person name="Poveda L."/>
            <person name="Shimizu-Inatsugi R."/>
            <person name="Schlapbach R."/>
            <person name="Sreeman S.M."/>
            <person name="Shimizu K.K."/>
        </authorList>
    </citation>
    <scope>NUCLEOTIDE SEQUENCE</scope>
</reference>
<comment type="caution">
    <text evidence="1">The sequence shown here is derived from an EMBL/GenBank/DDBJ whole genome shotgun (WGS) entry which is preliminary data.</text>
</comment>
<dbReference type="Proteomes" id="UP001054889">
    <property type="component" value="Unassembled WGS sequence"/>
</dbReference>
<organism evidence="1 2">
    <name type="scientific">Eleusine coracana subsp. coracana</name>
    <dbReference type="NCBI Taxonomy" id="191504"/>
    <lineage>
        <taxon>Eukaryota</taxon>
        <taxon>Viridiplantae</taxon>
        <taxon>Streptophyta</taxon>
        <taxon>Embryophyta</taxon>
        <taxon>Tracheophyta</taxon>
        <taxon>Spermatophyta</taxon>
        <taxon>Magnoliopsida</taxon>
        <taxon>Liliopsida</taxon>
        <taxon>Poales</taxon>
        <taxon>Poaceae</taxon>
        <taxon>PACMAD clade</taxon>
        <taxon>Chloridoideae</taxon>
        <taxon>Cynodonteae</taxon>
        <taxon>Eleusininae</taxon>
        <taxon>Eleusine</taxon>
    </lineage>
</organism>
<evidence type="ECO:0000313" key="1">
    <source>
        <dbReference type="EMBL" id="GJN39429.1"/>
    </source>
</evidence>